<dbReference type="AlphaFoldDB" id="A0A0C6P088"/>
<evidence type="ECO:0000313" key="1">
    <source>
        <dbReference type="EMBL" id="CCJ51957.1"/>
    </source>
</evidence>
<organism evidence="1 2">
    <name type="scientific">Bordetella bronchiseptica 253</name>
    <dbReference type="NCBI Taxonomy" id="568707"/>
    <lineage>
        <taxon>Bacteria</taxon>
        <taxon>Pseudomonadati</taxon>
        <taxon>Pseudomonadota</taxon>
        <taxon>Betaproteobacteria</taxon>
        <taxon>Burkholderiales</taxon>
        <taxon>Alcaligenaceae</taxon>
        <taxon>Bordetella</taxon>
    </lineage>
</organism>
<evidence type="ECO:0000313" key="2">
    <source>
        <dbReference type="Proteomes" id="UP000007564"/>
    </source>
</evidence>
<dbReference type="InterPro" id="IPR031856">
    <property type="entry name" value="YdaS_toxin-like"/>
</dbReference>
<dbReference type="KEGG" id="bbh:BN112_0039"/>
<reference evidence="1 2" key="1">
    <citation type="journal article" date="2012" name="BMC Genomics">
        <title>Comparative genomics of the classical Bordetella subspecies: the evolution and exchange of virulence-associated diversity amongst closely related pathogens.</title>
        <authorList>
            <person name="Park J."/>
            <person name="Zhang Y."/>
            <person name="Buboltz A.M."/>
            <person name="Zhang X."/>
            <person name="Schuster S.C."/>
            <person name="Ahuja U."/>
            <person name="Liu M."/>
            <person name="Miller J.F."/>
            <person name="Sebaihia M."/>
            <person name="Bentley S.D."/>
            <person name="Parkhill J."/>
            <person name="Harvill E.T."/>
        </authorList>
    </citation>
    <scope>NUCLEOTIDE SEQUENCE [LARGE SCALE GENOMIC DNA]</scope>
    <source>
        <strain evidence="1 2">253</strain>
    </source>
</reference>
<dbReference type="InterPro" id="IPR010982">
    <property type="entry name" value="Lambda_DNA-bd_dom_sf"/>
</dbReference>
<protein>
    <submittedName>
        <fullName evidence="1">Uncharacterized protein</fullName>
    </submittedName>
</protein>
<proteinExistence type="predicted"/>
<dbReference type="OrthoDB" id="6446140at2"/>
<dbReference type="RefSeq" id="WP_015063604.1">
    <property type="nucleotide sequence ID" value="NC_019382.1"/>
</dbReference>
<dbReference type="Proteomes" id="UP000007564">
    <property type="component" value="Chromosome"/>
</dbReference>
<sequence>MVELGYDVKSDAQIRQWRIRHNGRVPSPENCVGLELATAKQIRRQDLRPDDFARIWPELAAQAQQEVA</sequence>
<gene>
    <name evidence="1" type="ORF">BN112_0039</name>
</gene>
<name>A0A0C6P088_BORBO</name>
<dbReference type="EMBL" id="HE965806">
    <property type="protein sequence ID" value="CCJ51957.1"/>
    <property type="molecule type" value="Genomic_DNA"/>
</dbReference>
<dbReference type="Pfam" id="PF15943">
    <property type="entry name" value="YdaS_toxin"/>
    <property type="match status" value="1"/>
</dbReference>
<dbReference type="GO" id="GO:0003677">
    <property type="term" value="F:DNA binding"/>
    <property type="evidence" value="ECO:0007669"/>
    <property type="project" value="InterPro"/>
</dbReference>
<accession>A0A0C6P088</accession>
<dbReference type="HOGENOM" id="CLU_173998_3_2_4"/>
<dbReference type="Gene3D" id="1.10.260.40">
    <property type="entry name" value="lambda repressor-like DNA-binding domains"/>
    <property type="match status" value="1"/>
</dbReference>